<sequence length="224" mass="25904">MKVLVCVLLAVLLTETSASSSGLVPNVSLYDVVWSYSDPLAEEILRSSSFVEALRSSRLTERCYTRFVQQEALYLHRVSSILGVLVNSLQEEDDIRSLLLDTLKHYSSRNQSVQASPPPQWLLSSLLSFPSLVLEEPVYWLVALSARAGLRRFLAERLLFSQLRPGASLLFEAEEWSKETLREVAWTRRYRRVLEERQDRMDVFKAINIFREHMLNQKSFYKTV</sequence>
<dbReference type="Gene3D" id="1.20.910.10">
    <property type="entry name" value="Heme oxygenase-like"/>
    <property type="match status" value="1"/>
</dbReference>
<feature type="signal peptide" evidence="1">
    <location>
        <begin position="1"/>
        <end position="18"/>
    </location>
</feature>
<dbReference type="AlphaFoldDB" id="A0A6A5F1P5"/>
<reference evidence="2 3" key="1">
    <citation type="submission" date="2019-06" db="EMBL/GenBank/DDBJ databases">
        <title>A chromosome-scale genome assembly of the European perch, Perca fluviatilis.</title>
        <authorList>
            <person name="Roques C."/>
            <person name="Zahm M."/>
            <person name="Cabau C."/>
            <person name="Klopp C."/>
            <person name="Bouchez O."/>
            <person name="Donnadieu C."/>
            <person name="Kuhl H."/>
            <person name="Gislard M."/>
            <person name="Guendouz S."/>
            <person name="Journot L."/>
            <person name="Haffray P."/>
            <person name="Bestin A."/>
            <person name="Morvezen R."/>
            <person name="Feron R."/>
            <person name="Wen M."/>
            <person name="Jouanno E."/>
            <person name="Herpin A."/>
            <person name="Schartl M."/>
            <person name="Postlethwait J."/>
            <person name="Schaerlinger B."/>
            <person name="Chardard D."/>
            <person name="Lecocq T."/>
            <person name="Poncet C."/>
            <person name="Jaffrelo L."/>
            <person name="Lampietro C."/>
            <person name="Guiguen Y."/>
        </authorList>
    </citation>
    <scope>NUCLEOTIDE SEQUENCE [LARGE SCALE GENOMIC DNA]</scope>
    <source>
        <tissue evidence="2">Blood</tissue>
    </source>
</reference>
<keyword evidence="1" id="KW-0732">Signal</keyword>
<comment type="caution">
    <text evidence="2">The sequence shown here is derived from an EMBL/GenBank/DDBJ whole genome shotgun (WGS) entry which is preliminary data.</text>
</comment>
<dbReference type="EMBL" id="VHII01000014">
    <property type="protein sequence ID" value="KAF1380952.1"/>
    <property type="molecule type" value="Genomic_DNA"/>
</dbReference>
<feature type="chain" id="PRO_5025532593" evidence="1">
    <location>
        <begin position="19"/>
        <end position="224"/>
    </location>
</feature>
<protein>
    <submittedName>
        <fullName evidence="2">Uncharacterized protein</fullName>
    </submittedName>
</protein>
<gene>
    <name evidence="2" type="ORF">PFLUV_G00169400</name>
</gene>
<organism evidence="2 3">
    <name type="scientific">Perca fluviatilis</name>
    <name type="common">European perch</name>
    <dbReference type="NCBI Taxonomy" id="8168"/>
    <lineage>
        <taxon>Eukaryota</taxon>
        <taxon>Metazoa</taxon>
        <taxon>Chordata</taxon>
        <taxon>Craniata</taxon>
        <taxon>Vertebrata</taxon>
        <taxon>Euteleostomi</taxon>
        <taxon>Actinopterygii</taxon>
        <taxon>Neopterygii</taxon>
        <taxon>Teleostei</taxon>
        <taxon>Neoteleostei</taxon>
        <taxon>Acanthomorphata</taxon>
        <taxon>Eupercaria</taxon>
        <taxon>Perciformes</taxon>
        <taxon>Percoidei</taxon>
        <taxon>Percidae</taxon>
        <taxon>Percinae</taxon>
        <taxon>Perca</taxon>
    </lineage>
</organism>
<dbReference type="InterPro" id="IPR016084">
    <property type="entry name" value="Haem_Oase-like_multi-hlx"/>
</dbReference>
<evidence type="ECO:0000313" key="2">
    <source>
        <dbReference type="EMBL" id="KAF1380952.1"/>
    </source>
</evidence>
<dbReference type="Proteomes" id="UP000465112">
    <property type="component" value="Chromosome 14"/>
</dbReference>
<keyword evidence="3" id="KW-1185">Reference proteome</keyword>
<evidence type="ECO:0000313" key="3">
    <source>
        <dbReference type="Proteomes" id="UP000465112"/>
    </source>
</evidence>
<dbReference type="SUPFAM" id="SSF48613">
    <property type="entry name" value="Heme oxygenase-like"/>
    <property type="match status" value="1"/>
</dbReference>
<evidence type="ECO:0000256" key="1">
    <source>
        <dbReference type="SAM" id="SignalP"/>
    </source>
</evidence>
<name>A0A6A5F1P5_PERFL</name>
<accession>A0A6A5F1P5</accession>
<proteinExistence type="predicted"/>